<organism evidence="1 2">
    <name type="scientific">Phytophthora nicotianae (strain INRA-310)</name>
    <name type="common">Phytophthora parasitica</name>
    <dbReference type="NCBI Taxonomy" id="761204"/>
    <lineage>
        <taxon>Eukaryota</taxon>
        <taxon>Sar</taxon>
        <taxon>Stramenopiles</taxon>
        <taxon>Oomycota</taxon>
        <taxon>Peronosporomycetes</taxon>
        <taxon>Peronosporales</taxon>
        <taxon>Peronosporaceae</taxon>
        <taxon>Phytophthora</taxon>
    </lineage>
</organism>
<evidence type="ECO:0008006" key="3">
    <source>
        <dbReference type="Google" id="ProtNLM"/>
    </source>
</evidence>
<evidence type="ECO:0000313" key="2">
    <source>
        <dbReference type="Proteomes" id="UP000018817"/>
    </source>
</evidence>
<dbReference type="InterPro" id="IPR012337">
    <property type="entry name" value="RNaseH-like_sf"/>
</dbReference>
<name>W2Q280_PHYN3</name>
<dbReference type="PANTHER" id="PTHR40866:SF1">
    <property type="entry name" value="BED-TYPE DOMAIN-CONTAINING PROTEIN"/>
    <property type="match status" value="1"/>
</dbReference>
<evidence type="ECO:0000313" key="1">
    <source>
        <dbReference type="EMBL" id="ETN06370.1"/>
    </source>
</evidence>
<dbReference type="VEuPathDB" id="FungiDB:PPTG_13715"/>
<protein>
    <recommendedName>
        <fullName evidence="3">HAT C-terminal dimerisation domain-containing protein</fullName>
    </recommendedName>
</protein>
<dbReference type="OMA" id="DNSHYAT"/>
<dbReference type="SUPFAM" id="SSF53098">
    <property type="entry name" value="Ribonuclease H-like"/>
    <property type="match status" value="1"/>
</dbReference>
<gene>
    <name evidence="1" type="ORF">PPTG_13715</name>
</gene>
<reference evidence="2" key="1">
    <citation type="submission" date="2011-12" db="EMBL/GenBank/DDBJ databases">
        <authorList>
            <consortium name="The Broad Institute Genome Sequencing Platform"/>
            <person name="Russ C."/>
            <person name="Tyler B."/>
            <person name="Panabieres F."/>
            <person name="Shan W."/>
            <person name="Tripathy S."/>
            <person name="Grunwald N."/>
            <person name="Machado M."/>
            <person name="Young S.K."/>
            <person name="Zeng Q."/>
            <person name="Gargeya S."/>
            <person name="Fitzgerald M."/>
            <person name="Haas B."/>
            <person name="Abouelleil A."/>
            <person name="Alvarado L."/>
            <person name="Arachchi H.M."/>
            <person name="Berlin A."/>
            <person name="Chapman S.B."/>
            <person name="Gearin G."/>
            <person name="Goldberg J."/>
            <person name="Griggs A."/>
            <person name="Gujja S."/>
            <person name="Hansen M."/>
            <person name="Heiman D."/>
            <person name="Howarth C."/>
            <person name="Larimer J."/>
            <person name="Lui A."/>
            <person name="MacDonald P.J.P."/>
            <person name="McCowen C."/>
            <person name="Montmayeur A."/>
            <person name="Murphy C."/>
            <person name="Neiman D."/>
            <person name="Pearson M."/>
            <person name="Priest M."/>
            <person name="Roberts A."/>
            <person name="Saif S."/>
            <person name="Shea T."/>
            <person name="Sisk P."/>
            <person name="Stolte C."/>
            <person name="Sykes S."/>
            <person name="Wortman J."/>
            <person name="Nusbaum C."/>
            <person name="Birren B."/>
        </authorList>
    </citation>
    <scope>NUCLEOTIDE SEQUENCE [LARGE SCALE GENOMIC DNA]</scope>
    <source>
        <strain evidence="2">INRA-310</strain>
    </source>
</reference>
<dbReference type="EMBL" id="KI669596">
    <property type="protein sequence ID" value="ETN06370.1"/>
    <property type="molecule type" value="Genomic_DNA"/>
</dbReference>
<dbReference type="Proteomes" id="UP000018817">
    <property type="component" value="Unassembled WGS sequence"/>
</dbReference>
<dbReference type="OrthoDB" id="105645at2759"/>
<sequence length="518" mass="59219">MVLARHSRHATFTPAQVSGFYFRPHRDEYDEVILEYYRCRCGTVRKQTRRNGYSNLMQHVRREHPDYEAVMLNASTAETGSMLNYVRQSALNVYGWLDWIIKSNLPLHFCENQAARRYSNLDPICVETLISAMESLTRIVERCIAAELPERFGLILDGWSHASEHFLAVFACYEVRGVTKTPLLSMAPLLNEHDEDLSARGHMEFLAEMLPRDFGKQLSDCLFVVGDNCSVNRLLATLMGVPLVGCASHRLNRAVQVDMEQYADDLDLVQALMVRLRTLKQSAKLRYMSKTTLRPVTRQDTRWSSTFDMINRYFKLLEHIDPTDDALVDVLPAPACNKRLLSLLKDLKKVESVSKALQGEHVSLADVRVWFDGLITVKPHYASYLGAHADIVHSPDFESGCVRILSGNNRLTRAEKAALLPFRCIEERSTEGTSDSDDGSSFVQILQKRRRREESMPEYELLGCIPPTSNIVERFFSVARTTYGQERHSLNPITLEMVLFLRQNNVYWTAQTVDEATR</sequence>
<dbReference type="AlphaFoldDB" id="W2Q280"/>
<dbReference type="RefSeq" id="XP_008908339.1">
    <property type="nucleotide sequence ID" value="XM_008910091.1"/>
</dbReference>
<reference evidence="1 2" key="2">
    <citation type="submission" date="2013-11" db="EMBL/GenBank/DDBJ databases">
        <title>The Genome Sequence of Phytophthora parasitica INRA-310.</title>
        <authorList>
            <consortium name="The Broad Institute Genomics Platform"/>
            <person name="Russ C."/>
            <person name="Tyler B."/>
            <person name="Panabieres F."/>
            <person name="Shan W."/>
            <person name="Tripathy S."/>
            <person name="Grunwald N."/>
            <person name="Machado M."/>
            <person name="Johnson C.S."/>
            <person name="Arredondo F."/>
            <person name="Hong C."/>
            <person name="Coffey M."/>
            <person name="Young S.K."/>
            <person name="Zeng Q."/>
            <person name="Gargeya S."/>
            <person name="Fitzgerald M."/>
            <person name="Abouelleil A."/>
            <person name="Alvarado L."/>
            <person name="Chapman S.B."/>
            <person name="Gainer-Dewar J."/>
            <person name="Goldberg J."/>
            <person name="Griggs A."/>
            <person name="Gujja S."/>
            <person name="Hansen M."/>
            <person name="Howarth C."/>
            <person name="Imamovic A."/>
            <person name="Ireland A."/>
            <person name="Larimer J."/>
            <person name="McCowan C."/>
            <person name="Murphy C."/>
            <person name="Pearson M."/>
            <person name="Poon T.W."/>
            <person name="Priest M."/>
            <person name="Roberts A."/>
            <person name="Saif S."/>
            <person name="Shea T."/>
            <person name="Sykes S."/>
            <person name="Wortman J."/>
            <person name="Nusbaum C."/>
            <person name="Birren B."/>
        </authorList>
    </citation>
    <scope>NUCLEOTIDE SEQUENCE [LARGE SCALE GENOMIC DNA]</scope>
    <source>
        <strain evidence="1 2">INRA-310</strain>
    </source>
</reference>
<dbReference type="GeneID" id="20183051"/>
<accession>W2Q280</accession>
<dbReference type="PANTHER" id="PTHR40866">
    <property type="entry name" value="BED-TYPE DOMAIN-CONTAINING PROTEIN"/>
    <property type="match status" value="1"/>
</dbReference>
<proteinExistence type="predicted"/>